<evidence type="ECO:0000259" key="6">
    <source>
        <dbReference type="PROSITE" id="PS51184"/>
    </source>
</evidence>
<keyword evidence="8" id="KW-1185">Reference proteome</keyword>
<gene>
    <name evidence="7" type="ORF">CAUJ_LOCUS9719</name>
</gene>
<keyword evidence="5" id="KW-0804">Transcription</keyword>
<dbReference type="GO" id="GO:0046872">
    <property type="term" value="F:metal ion binding"/>
    <property type="evidence" value="ECO:0007669"/>
    <property type="project" value="UniProtKB-KW"/>
</dbReference>
<comment type="caution">
    <text evidence="7">The sequence shown here is derived from an EMBL/GenBank/DDBJ whole genome shotgun (WGS) entry which is preliminary data.</text>
</comment>
<accession>A0A8S1HKM9</accession>
<evidence type="ECO:0000256" key="1">
    <source>
        <dbReference type="ARBA" id="ARBA00022723"/>
    </source>
</evidence>
<evidence type="ECO:0000256" key="2">
    <source>
        <dbReference type="ARBA" id="ARBA00023002"/>
    </source>
</evidence>
<dbReference type="Gene3D" id="2.60.120.650">
    <property type="entry name" value="Cupin"/>
    <property type="match status" value="1"/>
</dbReference>
<dbReference type="GO" id="GO:0016491">
    <property type="term" value="F:oxidoreductase activity"/>
    <property type="evidence" value="ECO:0007669"/>
    <property type="project" value="UniProtKB-KW"/>
</dbReference>
<keyword evidence="1" id="KW-0479">Metal-binding</keyword>
<dbReference type="EMBL" id="CAJGYM010000038">
    <property type="protein sequence ID" value="CAD6193800.1"/>
    <property type="molecule type" value="Genomic_DNA"/>
</dbReference>
<evidence type="ECO:0000256" key="5">
    <source>
        <dbReference type="ARBA" id="ARBA00023163"/>
    </source>
</evidence>
<dbReference type="PROSITE" id="PS51184">
    <property type="entry name" value="JMJC"/>
    <property type="match status" value="1"/>
</dbReference>
<keyword evidence="4" id="KW-0805">Transcription regulation</keyword>
<dbReference type="AlphaFoldDB" id="A0A8S1HKM9"/>
<dbReference type="SUPFAM" id="SSF51197">
    <property type="entry name" value="Clavaminate synthase-like"/>
    <property type="match status" value="1"/>
</dbReference>
<organism evidence="7 8">
    <name type="scientific">Caenorhabditis auriculariae</name>
    <dbReference type="NCBI Taxonomy" id="2777116"/>
    <lineage>
        <taxon>Eukaryota</taxon>
        <taxon>Metazoa</taxon>
        <taxon>Ecdysozoa</taxon>
        <taxon>Nematoda</taxon>
        <taxon>Chromadorea</taxon>
        <taxon>Rhabditida</taxon>
        <taxon>Rhabditina</taxon>
        <taxon>Rhabditomorpha</taxon>
        <taxon>Rhabditoidea</taxon>
        <taxon>Rhabditidae</taxon>
        <taxon>Peloderinae</taxon>
        <taxon>Caenorhabditis</taxon>
    </lineage>
</organism>
<proteinExistence type="predicted"/>
<feature type="domain" description="JmjC" evidence="6">
    <location>
        <begin position="1"/>
        <end position="92"/>
    </location>
</feature>
<evidence type="ECO:0000256" key="3">
    <source>
        <dbReference type="ARBA" id="ARBA00023004"/>
    </source>
</evidence>
<dbReference type="PANTHER" id="PTHR23123">
    <property type="entry name" value="PHD/F-BOX CONTAINING PROTEIN"/>
    <property type="match status" value="1"/>
</dbReference>
<keyword evidence="3" id="KW-0408">Iron</keyword>
<keyword evidence="2" id="KW-0560">Oxidoreductase</keyword>
<dbReference type="InterPro" id="IPR003347">
    <property type="entry name" value="JmjC_dom"/>
</dbReference>
<reference evidence="7" key="1">
    <citation type="submission" date="2020-10" db="EMBL/GenBank/DDBJ databases">
        <authorList>
            <person name="Kikuchi T."/>
        </authorList>
    </citation>
    <scope>NUCLEOTIDE SEQUENCE</scope>
    <source>
        <strain evidence="7">NKZ352</strain>
    </source>
</reference>
<evidence type="ECO:0000313" key="7">
    <source>
        <dbReference type="EMBL" id="CAD6193800.1"/>
    </source>
</evidence>
<dbReference type="InterPro" id="IPR050690">
    <property type="entry name" value="JHDM1_Histone_Demethylase"/>
</dbReference>
<protein>
    <recommendedName>
        <fullName evidence="6">JmjC domain-containing protein</fullName>
    </recommendedName>
</protein>
<dbReference type="OrthoDB" id="5876800at2759"/>
<evidence type="ECO:0000256" key="4">
    <source>
        <dbReference type="ARBA" id="ARBA00023015"/>
    </source>
</evidence>
<dbReference type="Proteomes" id="UP000835052">
    <property type="component" value="Unassembled WGS sequence"/>
</dbReference>
<name>A0A8S1HKM9_9PELO</name>
<evidence type="ECO:0000313" key="8">
    <source>
        <dbReference type="Proteomes" id="UP000835052"/>
    </source>
</evidence>
<sequence length="92" mass="10468">MSVASSYTDFHVDFGGTSVWLHVIKGEKVFFIIPPTPENLRKHERHLKNEDDKGFFGKSVDVCARVVLRVGDTFILPSVDLHLEERGQLEND</sequence>